<comment type="caution">
    <text evidence="6">The sequence shown here is derived from an EMBL/GenBank/DDBJ whole genome shotgun (WGS) entry which is preliminary data.</text>
</comment>
<gene>
    <name evidence="6" type="ORF">LH29_06565</name>
</gene>
<dbReference type="AlphaFoldDB" id="A0A0D8JDQ0"/>
<feature type="active site" evidence="4">
    <location>
        <position position="16"/>
    </location>
</feature>
<evidence type="ECO:0000256" key="2">
    <source>
        <dbReference type="ARBA" id="ARBA00022801"/>
    </source>
</evidence>
<dbReference type="PATRIC" id="fig|1544798.3.peg.1318"/>
<dbReference type="InterPro" id="IPR036196">
    <property type="entry name" value="Ptyr_pPase_sf"/>
</dbReference>
<dbReference type="SMART" id="SM00226">
    <property type="entry name" value="LMWPc"/>
    <property type="match status" value="1"/>
</dbReference>
<accession>A0A0D8JDQ0</accession>
<sequence length="156" mass="17432">MDKTKVLFVCLGNICRSPSAEAVFNGVVKKAGLSKQFEVDSAGTSGWHAGEPADKRMQSHAIRRDYNLTSLSRKFDPHSDFDYFDYIIGMDDSNMQNLKSMARNGNDLQKLHKMTDFCSDGQYDEVPDPYYGGAEGFELVLDLLEDACEGLLEKIS</sequence>
<dbReference type="PANTHER" id="PTHR47439">
    <property type="entry name" value="LOW MOLECULAR WEIGHT PHOSPHOTYROSINE PROTEIN PHOSPHATASE-RELATED"/>
    <property type="match status" value="1"/>
</dbReference>
<dbReference type="InterPro" id="IPR052995">
    <property type="entry name" value="LMW-PTP"/>
</dbReference>
<organism evidence="6 7">
    <name type="scientific">Draconibacterium sediminis</name>
    <dbReference type="NCBI Taxonomy" id="1544798"/>
    <lineage>
        <taxon>Bacteria</taxon>
        <taxon>Pseudomonadati</taxon>
        <taxon>Bacteroidota</taxon>
        <taxon>Bacteroidia</taxon>
        <taxon>Marinilabiliales</taxon>
        <taxon>Prolixibacteraceae</taxon>
        <taxon>Draconibacterium</taxon>
    </lineage>
</organism>
<protein>
    <submittedName>
        <fullName evidence="6">Phosphotyrosine protein phosphatase</fullName>
    </submittedName>
</protein>
<feature type="active site" description="Proton donor" evidence="4">
    <location>
        <position position="128"/>
    </location>
</feature>
<dbReference type="PRINTS" id="PR00719">
    <property type="entry name" value="LMWPTPASE"/>
</dbReference>
<dbReference type="InterPro" id="IPR023485">
    <property type="entry name" value="Ptyr_pPase"/>
</dbReference>
<dbReference type="FunFam" id="3.40.50.2300:FF:000113">
    <property type="entry name" value="Low molecular weight protein-tyrosine-phosphatase"/>
    <property type="match status" value="1"/>
</dbReference>
<dbReference type="OrthoDB" id="9784339at2"/>
<proteinExistence type="inferred from homology"/>
<feature type="domain" description="Phosphotyrosine protein phosphatase I" evidence="5">
    <location>
        <begin position="4"/>
        <end position="154"/>
    </location>
</feature>
<dbReference type="CDD" id="cd16343">
    <property type="entry name" value="LMWPTP"/>
    <property type="match status" value="1"/>
</dbReference>
<dbReference type="Pfam" id="PF01451">
    <property type="entry name" value="LMWPc"/>
    <property type="match status" value="1"/>
</dbReference>
<dbReference type="STRING" id="1544798.LH29_06565"/>
<keyword evidence="3" id="KW-0904">Protein phosphatase</keyword>
<dbReference type="InterPro" id="IPR017867">
    <property type="entry name" value="Tyr_phospatase_low_mol_wt"/>
</dbReference>
<dbReference type="PANTHER" id="PTHR47439:SF1">
    <property type="entry name" value="ACID PHOSPHATASE"/>
    <property type="match status" value="1"/>
</dbReference>
<dbReference type="SUPFAM" id="SSF52788">
    <property type="entry name" value="Phosphotyrosine protein phosphatases I"/>
    <property type="match status" value="1"/>
</dbReference>
<dbReference type="GO" id="GO:0004725">
    <property type="term" value="F:protein tyrosine phosphatase activity"/>
    <property type="evidence" value="ECO:0007669"/>
    <property type="project" value="InterPro"/>
</dbReference>
<evidence type="ECO:0000256" key="3">
    <source>
        <dbReference type="ARBA" id="ARBA00022912"/>
    </source>
</evidence>
<name>A0A0D8JDQ0_9BACT</name>
<evidence type="ECO:0000313" key="6">
    <source>
        <dbReference type="EMBL" id="KJF45070.1"/>
    </source>
</evidence>
<dbReference type="Proteomes" id="UP000032544">
    <property type="component" value="Unassembled WGS sequence"/>
</dbReference>
<keyword evidence="2" id="KW-0378">Hydrolase</keyword>
<evidence type="ECO:0000256" key="1">
    <source>
        <dbReference type="ARBA" id="ARBA00011063"/>
    </source>
</evidence>
<evidence type="ECO:0000259" key="5">
    <source>
        <dbReference type="SMART" id="SM00226"/>
    </source>
</evidence>
<evidence type="ECO:0000256" key="4">
    <source>
        <dbReference type="PIRSR" id="PIRSR617867-1"/>
    </source>
</evidence>
<dbReference type="Gene3D" id="3.40.50.2300">
    <property type="match status" value="1"/>
</dbReference>
<comment type="similarity">
    <text evidence="1">Belongs to the low molecular weight phosphotyrosine protein phosphatase family.</text>
</comment>
<dbReference type="EMBL" id="JRHC01000001">
    <property type="protein sequence ID" value="KJF45070.1"/>
    <property type="molecule type" value="Genomic_DNA"/>
</dbReference>
<keyword evidence="7" id="KW-1185">Reference proteome</keyword>
<reference evidence="6 7" key="1">
    <citation type="submission" date="2014-09" db="EMBL/GenBank/DDBJ databases">
        <title>Draft Genome Sequence of Draconibacterium sp. JN14CK-3.</title>
        <authorList>
            <person name="Dong C."/>
            <person name="Lai Q."/>
            <person name="Shao Z."/>
        </authorList>
    </citation>
    <scope>NUCLEOTIDE SEQUENCE [LARGE SCALE GENOMIC DNA]</scope>
    <source>
        <strain evidence="6 7">JN14CK-3</strain>
    </source>
</reference>
<evidence type="ECO:0000313" key="7">
    <source>
        <dbReference type="Proteomes" id="UP000032544"/>
    </source>
</evidence>
<feature type="active site" description="Nucleophile" evidence="4">
    <location>
        <position position="10"/>
    </location>
</feature>